<proteinExistence type="predicted"/>
<dbReference type="Gene3D" id="3.30.450.40">
    <property type="match status" value="1"/>
</dbReference>
<dbReference type="Proteomes" id="UP000199691">
    <property type="component" value="Unassembled WGS sequence"/>
</dbReference>
<protein>
    <submittedName>
        <fullName evidence="6">DNA-binding transcriptional regulator, IclR family</fullName>
    </submittedName>
</protein>
<dbReference type="InterPro" id="IPR005471">
    <property type="entry name" value="Tscrpt_reg_IclR_N"/>
</dbReference>
<dbReference type="Gene3D" id="1.10.10.10">
    <property type="entry name" value="Winged helix-like DNA-binding domain superfamily/Winged helix DNA-binding domain"/>
    <property type="match status" value="1"/>
</dbReference>
<sequence>MRGTRPSPGVAATRPVTGAAGPAWSVQNLRVAATVSAKLLSLLGTFDGGHRRQTLSGIARRSGLPVSTTHRLLAELAEWGAVRRLESGEYVIGRRIWRLGLLAAGEVDLSRVAEPFLHDLHAATRAVVHLAVREGTEVLYLDRVSGHASVPIVSSTGSRLPLHSTGVGKVLLAHAPAEVQDEVLERGLTRLTAYTVTEPARMRAQLHRVRRDGYAQTFEEMTLGACSVAVPVEVQGHVVAALGIVVPDLRNVRVRLVAALQVAARGIARTLEPSFHPPEAGLG</sequence>
<dbReference type="InterPro" id="IPR050707">
    <property type="entry name" value="HTH_MetabolicPath_Reg"/>
</dbReference>
<dbReference type="STRING" id="641025.SAMN05421507_107193"/>
<feature type="domain" description="HTH iclR-type" evidence="4">
    <location>
        <begin position="33"/>
        <end position="94"/>
    </location>
</feature>
<dbReference type="SUPFAM" id="SSF55781">
    <property type="entry name" value="GAF domain-like"/>
    <property type="match status" value="1"/>
</dbReference>
<evidence type="ECO:0000259" key="4">
    <source>
        <dbReference type="PROSITE" id="PS51077"/>
    </source>
</evidence>
<dbReference type="PANTHER" id="PTHR30136">
    <property type="entry name" value="HELIX-TURN-HELIX TRANSCRIPTIONAL REGULATOR, ICLR FAMILY"/>
    <property type="match status" value="1"/>
</dbReference>
<keyword evidence="1" id="KW-0805">Transcription regulation</keyword>
<name>A0A1H0S207_9PSEU</name>
<evidence type="ECO:0000313" key="6">
    <source>
        <dbReference type="EMBL" id="SDP35750.1"/>
    </source>
</evidence>
<dbReference type="InterPro" id="IPR014757">
    <property type="entry name" value="Tscrpt_reg_IclR_C"/>
</dbReference>
<accession>A0A1H0S207</accession>
<evidence type="ECO:0000256" key="3">
    <source>
        <dbReference type="ARBA" id="ARBA00023163"/>
    </source>
</evidence>
<dbReference type="PROSITE" id="PS51078">
    <property type="entry name" value="ICLR_ED"/>
    <property type="match status" value="1"/>
</dbReference>
<evidence type="ECO:0000256" key="1">
    <source>
        <dbReference type="ARBA" id="ARBA00023015"/>
    </source>
</evidence>
<reference evidence="7" key="1">
    <citation type="submission" date="2016-10" db="EMBL/GenBank/DDBJ databases">
        <authorList>
            <person name="Varghese N."/>
            <person name="Submissions S."/>
        </authorList>
    </citation>
    <scope>NUCLEOTIDE SEQUENCE [LARGE SCALE GENOMIC DNA]</scope>
    <source>
        <strain evidence="7">CGMCC 4.6609</strain>
    </source>
</reference>
<evidence type="ECO:0000259" key="5">
    <source>
        <dbReference type="PROSITE" id="PS51078"/>
    </source>
</evidence>
<keyword evidence="3" id="KW-0804">Transcription</keyword>
<dbReference type="InterPro" id="IPR036388">
    <property type="entry name" value="WH-like_DNA-bd_sf"/>
</dbReference>
<feature type="domain" description="IclR-ED" evidence="5">
    <location>
        <begin position="95"/>
        <end position="273"/>
    </location>
</feature>
<keyword evidence="7" id="KW-1185">Reference proteome</keyword>
<evidence type="ECO:0000313" key="7">
    <source>
        <dbReference type="Proteomes" id="UP000199691"/>
    </source>
</evidence>
<dbReference type="GO" id="GO:0003677">
    <property type="term" value="F:DNA binding"/>
    <property type="evidence" value="ECO:0007669"/>
    <property type="project" value="UniProtKB-KW"/>
</dbReference>
<dbReference type="GO" id="GO:0003700">
    <property type="term" value="F:DNA-binding transcription factor activity"/>
    <property type="evidence" value="ECO:0007669"/>
    <property type="project" value="TreeGrafter"/>
</dbReference>
<dbReference type="SMART" id="SM00346">
    <property type="entry name" value="HTH_ICLR"/>
    <property type="match status" value="1"/>
</dbReference>
<dbReference type="Pfam" id="PF01614">
    <property type="entry name" value="IclR_C"/>
    <property type="match status" value="1"/>
</dbReference>
<dbReference type="PROSITE" id="PS51077">
    <property type="entry name" value="HTH_ICLR"/>
    <property type="match status" value="1"/>
</dbReference>
<dbReference type="InterPro" id="IPR036390">
    <property type="entry name" value="WH_DNA-bd_sf"/>
</dbReference>
<evidence type="ECO:0000256" key="2">
    <source>
        <dbReference type="ARBA" id="ARBA00023125"/>
    </source>
</evidence>
<keyword evidence="2 6" id="KW-0238">DNA-binding</keyword>
<dbReference type="AlphaFoldDB" id="A0A1H0S207"/>
<gene>
    <name evidence="6" type="ORF">SAMN05421507_107193</name>
</gene>
<dbReference type="Pfam" id="PF09339">
    <property type="entry name" value="HTH_IclR"/>
    <property type="match status" value="1"/>
</dbReference>
<dbReference type="GO" id="GO:0045892">
    <property type="term" value="P:negative regulation of DNA-templated transcription"/>
    <property type="evidence" value="ECO:0007669"/>
    <property type="project" value="TreeGrafter"/>
</dbReference>
<organism evidence="6 7">
    <name type="scientific">Lentzea jiangxiensis</name>
    <dbReference type="NCBI Taxonomy" id="641025"/>
    <lineage>
        <taxon>Bacteria</taxon>
        <taxon>Bacillati</taxon>
        <taxon>Actinomycetota</taxon>
        <taxon>Actinomycetes</taxon>
        <taxon>Pseudonocardiales</taxon>
        <taxon>Pseudonocardiaceae</taxon>
        <taxon>Lentzea</taxon>
    </lineage>
</organism>
<dbReference type="EMBL" id="FNIX01000007">
    <property type="protein sequence ID" value="SDP35750.1"/>
    <property type="molecule type" value="Genomic_DNA"/>
</dbReference>
<dbReference type="PANTHER" id="PTHR30136:SF24">
    <property type="entry name" value="HTH-TYPE TRANSCRIPTIONAL REPRESSOR ALLR"/>
    <property type="match status" value="1"/>
</dbReference>
<dbReference type="InterPro" id="IPR029016">
    <property type="entry name" value="GAF-like_dom_sf"/>
</dbReference>
<dbReference type="SUPFAM" id="SSF46785">
    <property type="entry name" value="Winged helix' DNA-binding domain"/>
    <property type="match status" value="1"/>
</dbReference>